<evidence type="ECO:0000256" key="1">
    <source>
        <dbReference type="ARBA" id="ARBA00009067"/>
    </source>
</evidence>
<dbReference type="InterPro" id="IPR052710">
    <property type="entry name" value="CAAX_protease"/>
</dbReference>
<dbReference type="Pfam" id="PF02517">
    <property type="entry name" value="Rce1-like"/>
    <property type="match status" value="1"/>
</dbReference>
<keyword evidence="4" id="KW-0645">Protease</keyword>
<accession>A0ABS3H566</accession>
<comment type="caution">
    <text evidence="4">The sequence shown here is derived from an EMBL/GenBank/DDBJ whole genome shotgun (WGS) entry which is preliminary data.</text>
</comment>
<dbReference type="EMBL" id="JAFLVT010000002">
    <property type="protein sequence ID" value="MBO0448268.1"/>
    <property type="molecule type" value="Genomic_DNA"/>
</dbReference>
<feature type="transmembrane region" description="Helical" evidence="2">
    <location>
        <begin position="108"/>
        <end position="125"/>
    </location>
</feature>
<gene>
    <name evidence="4" type="ORF">JZO76_01835</name>
</gene>
<sequence>MSQIKYSFSSILCYAFVFLIPAIIKINNGETLTAGLSYLIGTGVLIFLYQKVPPLSFEKNPMSQKKIILTGLIGILLTVLLIGITGYIETFFSIKNNFNRSLNMMEVLWQRPIFAVIATICGPIMEELVFRRACIGFFGEYFSLPLAILFSAAAFALVHTDSDILVYFILGCFLSFIYVKTGSIKTAILSHCGANILVLLIQVLRFTL</sequence>
<keyword evidence="5" id="KW-1185">Reference proteome</keyword>
<protein>
    <submittedName>
        <fullName evidence="4">CPBP family intramembrane metalloprotease</fullName>
    </submittedName>
</protein>
<organism evidence="4 5">
    <name type="scientific">Candidatus Enterococcus myersii</name>
    <dbReference type="NCBI Taxonomy" id="2815322"/>
    <lineage>
        <taxon>Bacteria</taxon>
        <taxon>Bacillati</taxon>
        <taxon>Bacillota</taxon>
        <taxon>Bacilli</taxon>
        <taxon>Lactobacillales</taxon>
        <taxon>Enterococcaceae</taxon>
        <taxon>Enterococcus</taxon>
    </lineage>
</organism>
<dbReference type="PANTHER" id="PTHR36435">
    <property type="entry name" value="SLR1288 PROTEIN"/>
    <property type="match status" value="1"/>
</dbReference>
<feature type="transmembrane region" description="Helical" evidence="2">
    <location>
        <begin position="164"/>
        <end position="181"/>
    </location>
</feature>
<proteinExistence type="inferred from homology"/>
<evidence type="ECO:0000256" key="2">
    <source>
        <dbReference type="SAM" id="Phobius"/>
    </source>
</evidence>
<dbReference type="GO" id="GO:0008237">
    <property type="term" value="F:metallopeptidase activity"/>
    <property type="evidence" value="ECO:0007669"/>
    <property type="project" value="UniProtKB-KW"/>
</dbReference>
<feature type="domain" description="CAAX prenyl protease 2/Lysostaphin resistance protein A-like" evidence="3">
    <location>
        <begin position="112"/>
        <end position="196"/>
    </location>
</feature>
<keyword evidence="4" id="KW-0482">Metalloprotease</keyword>
<evidence type="ECO:0000313" key="4">
    <source>
        <dbReference type="EMBL" id="MBO0448268.1"/>
    </source>
</evidence>
<feature type="transmembrane region" description="Helical" evidence="2">
    <location>
        <begin position="32"/>
        <end position="49"/>
    </location>
</feature>
<dbReference type="PANTHER" id="PTHR36435:SF1">
    <property type="entry name" value="CAAX AMINO TERMINAL PROTEASE FAMILY PROTEIN"/>
    <property type="match status" value="1"/>
</dbReference>
<evidence type="ECO:0000313" key="5">
    <source>
        <dbReference type="Proteomes" id="UP000664256"/>
    </source>
</evidence>
<evidence type="ECO:0000259" key="3">
    <source>
        <dbReference type="Pfam" id="PF02517"/>
    </source>
</evidence>
<dbReference type="Proteomes" id="UP000664256">
    <property type="component" value="Unassembled WGS sequence"/>
</dbReference>
<feature type="transmembrane region" description="Helical" evidence="2">
    <location>
        <begin position="188"/>
        <end position="207"/>
    </location>
</feature>
<name>A0ABS3H566_9ENTE</name>
<comment type="similarity">
    <text evidence="1">Belongs to the UPF0177 family.</text>
</comment>
<dbReference type="RefSeq" id="WP_206902475.1">
    <property type="nucleotide sequence ID" value="NZ_JAFLVT010000002.1"/>
</dbReference>
<keyword evidence="4" id="KW-0378">Hydrolase</keyword>
<keyword evidence="2" id="KW-1133">Transmembrane helix</keyword>
<feature type="transmembrane region" description="Helical" evidence="2">
    <location>
        <begin position="7"/>
        <end position="26"/>
    </location>
</feature>
<dbReference type="InterPro" id="IPR003675">
    <property type="entry name" value="Rce1/LyrA-like_dom"/>
</dbReference>
<feature type="transmembrane region" description="Helical" evidence="2">
    <location>
        <begin position="137"/>
        <end position="158"/>
    </location>
</feature>
<feature type="transmembrane region" description="Helical" evidence="2">
    <location>
        <begin position="69"/>
        <end position="88"/>
    </location>
</feature>
<keyword evidence="2" id="KW-0812">Transmembrane</keyword>
<reference evidence="4 5" key="1">
    <citation type="submission" date="2021-03" db="EMBL/GenBank/DDBJ databases">
        <title>Enterococcal diversity collection.</title>
        <authorList>
            <person name="Gilmore M.S."/>
            <person name="Schwartzman J."/>
            <person name="Van Tyne D."/>
            <person name="Martin M."/>
            <person name="Earl A.M."/>
            <person name="Manson A.L."/>
            <person name="Straub T."/>
            <person name="Salamzade R."/>
            <person name="Saavedra J."/>
            <person name="Lebreton F."/>
            <person name="Prichula J."/>
            <person name="Schaufler K."/>
            <person name="Gaca A."/>
            <person name="Sgardioli B."/>
            <person name="Wagenaar J."/>
            <person name="Strong T."/>
        </authorList>
    </citation>
    <scope>NUCLEOTIDE SEQUENCE [LARGE SCALE GENOMIC DNA]</scope>
    <source>
        <strain evidence="4 5">MJM12</strain>
    </source>
</reference>
<keyword evidence="2" id="KW-0472">Membrane</keyword>